<dbReference type="PATRIC" id="fig|1179773.3.peg.3462"/>
<reference evidence="1 2" key="1">
    <citation type="journal article" date="2012" name="BMC Genomics">
        <title>Complete genome sequence of Saccharothrix espanaensis DSM 44229T and comparison to the other completely sequenced Pseudonocardiaceae.</title>
        <authorList>
            <person name="Strobel T."/>
            <person name="Al-Dilaimi A."/>
            <person name="Blom J."/>
            <person name="Gessner A."/>
            <person name="Kalinowski J."/>
            <person name="Luzhetska M."/>
            <person name="Puhler A."/>
            <person name="Szczepanowski R."/>
            <person name="Bechthold A."/>
            <person name="Ruckert C."/>
        </authorList>
    </citation>
    <scope>NUCLEOTIDE SEQUENCE [LARGE SCALE GENOMIC DNA]</scope>
    <source>
        <strain evidence="2">ATCC 51144 / DSM 44229 / JCM 9112 / NBRC 15066 / NRRL 15764</strain>
    </source>
</reference>
<dbReference type="BioCyc" id="SESP1179773:BN6_RS16760-MONOMER"/>
<dbReference type="Proteomes" id="UP000006281">
    <property type="component" value="Chromosome"/>
</dbReference>
<protein>
    <submittedName>
        <fullName evidence="1">Uncharacterized protein</fullName>
    </submittedName>
</protein>
<name>K0K2H7_SACES</name>
<evidence type="ECO:0000313" key="1">
    <source>
        <dbReference type="EMBL" id="CCH30758.1"/>
    </source>
</evidence>
<dbReference type="KEGG" id="sesp:BN6_34600"/>
<accession>K0K2H7</accession>
<dbReference type="HOGENOM" id="CLU_1658522_0_0_11"/>
<dbReference type="eggNOG" id="ENOG50327DE">
    <property type="taxonomic scope" value="Bacteria"/>
</dbReference>
<dbReference type="EMBL" id="HE804045">
    <property type="protein sequence ID" value="CCH30758.1"/>
    <property type="molecule type" value="Genomic_DNA"/>
</dbReference>
<dbReference type="OrthoDB" id="3696041at2"/>
<dbReference type="AlphaFoldDB" id="K0K2H7"/>
<dbReference type="RefSeq" id="WP_015100870.1">
    <property type="nucleotide sequence ID" value="NC_019673.1"/>
</dbReference>
<keyword evidence="2" id="KW-1185">Reference proteome</keyword>
<dbReference type="STRING" id="1179773.BN6_34600"/>
<proteinExistence type="predicted"/>
<organism evidence="1 2">
    <name type="scientific">Saccharothrix espanaensis (strain ATCC 51144 / DSM 44229 / JCM 9112 / NBRC 15066 / NRRL 15764)</name>
    <dbReference type="NCBI Taxonomy" id="1179773"/>
    <lineage>
        <taxon>Bacteria</taxon>
        <taxon>Bacillati</taxon>
        <taxon>Actinomycetota</taxon>
        <taxon>Actinomycetes</taxon>
        <taxon>Pseudonocardiales</taxon>
        <taxon>Pseudonocardiaceae</taxon>
        <taxon>Saccharothrix</taxon>
    </lineage>
</organism>
<sequence length="165" mass="18251">MDLPDELRDRLSGLDIDLLHGRLRPEVAVWLACDLLVAGVDTPAVVDLAGESPTRLTAGDAMPIVREVLAELGFGPVDLTQRPWAVARDVARRVAAGTLPPEVGVGYLYWMWPDCDHHDVIRALLPPLDEWHDALPSQRDEEALRARMRELARDVVLVADQRLAG</sequence>
<gene>
    <name evidence="1" type="ordered locus">BN6_34600</name>
</gene>
<evidence type="ECO:0000313" key="2">
    <source>
        <dbReference type="Proteomes" id="UP000006281"/>
    </source>
</evidence>